<feature type="region of interest" description="Disordered" evidence="1">
    <location>
        <begin position="234"/>
        <end position="272"/>
    </location>
</feature>
<dbReference type="AlphaFoldDB" id="A0A812PQF2"/>
<proteinExistence type="predicted"/>
<reference evidence="2" key="1">
    <citation type="submission" date="2021-02" db="EMBL/GenBank/DDBJ databases">
        <authorList>
            <person name="Dougan E. K."/>
            <person name="Rhodes N."/>
            <person name="Thang M."/>
            <person name="Chan C."/>
        </authorList>
    </citation>
    <scope>NUCLEOTIDE SEQUENCE</scope>
</reference>
<dbReference type="EMBL" id="CAJNDS010002179">
    <property type="protein sequence ID" value="CAE7361431.1"/>
    <property type="molecule type" value="Genomic_DNA"/>
</dbReference>
<feature type="compositionally biased region" description="Basic residues" evidence="1">
    <location>
        <begin position="249"/>
        <end position="272"/>
    </location>
</feature>
<name>A0A812PQF2_9DINO</name>
<dbReference type="OrthoDB" id="10539803at2759"/>
<evidence type="ECO:0000256" key="1">
    <source>
        <dbReference type="SAM" id="MobiDB-lite"/>
    </source>
</evidence>
<evidence type="ECO:0000313" key="3">
    <source>
        <dbReference type="Proteomes" id="UP000604046"/>
    </source>
</evidence>
<feature type="region of interest" description="Disordered" evidence="1">
    <location>
        <begin position="80"/>
        <end position="108"/>
    </location>
</feature>
<evidence type="ECO:0000313" key="2">
    <source>
        <dbReference type="EMBL" id="CAE7361431.1"/>
    </source>
</evidence>
<organism evidence="2 3">
    <name type="scientific">Symbiodinium natans</name>
    <dbReference type="NCBI Taxonomy" id="878477"/>
    <lineage>
        <taxon>Eukaryota</taxon>
        <taxon>Sar</taxon>
        <taxon>Alveolata</taxon>
        <taxon>Dinophyceae</taxon>
        <taxon>Suessiales</taxon>
        <taxon>Symbiodiniaceae</taxon>
        <taxon>Symbiodinium</taxon>
    </lineage>
</organism>
<gene>
    <name evidence="2" type="primary">LSMT-L</name>
    <name evidence="2" type="ORF">SNAT2548_LOCUS19451</name>
</gene>
<accession>A0A812PQF2</accession>
<sequence>MRRVLHRFARDAGQRGNALARAKEAPVAPLHKKANELGKVTTGIGNDLSSFAAGVNAGVLKGSATGTAYAPSSPILSQVIQSPAPAPPPRPAAAPAEAAPAAPARSRSLAELKKLPSSDLSQMLAERGVSGHTATDKDDLAKWVHEHQHLPVISRPAATPDGARMQSRSIHELRELSVAELKDMRLGFYRWQSAASLKGPPRRSRNLRSGCGSISIFHRFFLPKSAAEALRGGALGTARKRQGTSPEPRRRRPGSCRHPRRRSSWKASRRSCWRAARRSAEADGPEL</sequence>
<comment type="caution">
    <text evidence="2">The sequence shown here is derived from an EMBL/GenBank/DDBJ whole genome shotgun (WGS) entry which is preliminary data.</text>
</comment>
<dbReference type="Proteomes" id="UP000604046">
    <property type="component" value="Unassembled WGS sequence"/>
</dbReference>
<protein>
    <submittedName>
        <fullName evidence="2">LSMT-L protein</fullName>
    </submittedName>
</protein>
<keyword evidence="3" id="KW-1185">Reference proteome</keyword>
<feature type="compositionally biased region" description="Low complexity" evidence="1">
    <location>
        <begin position="93"/>
        <end position="107"/>
    </location>
</feature>